<evidence type="ECO:0000256" key="1">
    <source>
        <dbReference type="SAM" id="MobiDB-lite"/>
    </source>
</evidence>
<protein>
    <submittedName>
        <fullName evidence="2">Uncharacterized protein</fullName>
    </submittedName>
</protein>
<accession>A0A5E4QQ92</accession>
<name>A0A5E4QQ92_9NEOP</name>
<proteinExistence type="predicted"/>
<feature type="region of interest" description="Disordered" evidence="1">
    <location>
        <begin position="36"/>
        <end position="87"/>
    </location>
</feature>
<feature type="compositionally biased region" description="Low complexity" evidence="1">
    <location>
        <begin position="51"/>
        <end position="60"/>
    </location>
</feature>
<dbReference type="AlphaFoldDB" id="A0A5E4QQ92"/>
<evidence type="ECO:0000313" key="3">
    <source>
        <dbReference type="Proteomes" id="UP000324832"/>
    </source>
</evidence>
<gene>
    <name evidence="2" type="ORF">LSINAPIS_LOCUS10382</name>
</gene>
<dbReference type="Proteomes" id="UP000324832">
    <property type="component" value="Unassembled WGS sequence"/>
</dbReference>
<sequence>MHAILQLIFTNELIEWTVKEFGVWCVVGSPVWKPREVSGETGVGGSGTILPTAAPSAPTTLPRSQRPAPRASHLSASRKSLAPDHRH</sequence>
<reference evidence="2 3" key="1">
    <citation type="submission" date="2017-07" db="EMBL/GenBank/DDBJ databases">
        <authorList>
            <person name="Talla V."/>
            <person name="Backstrom N."/>
        </authorList>
    </citation>
    <scope>NUCLEOTIDE SEQUENCE [LARGE SCALE GENOMIC DNA]</scope>
</reference>
<evidence type="ECO:0000313" key="2">
    <source>
        <dbReference type="EMBL" id="VVC99511.1"/>
    </source>
</evidence>
<dbReference type="EMBL" id="FZQP02004200">
    <property type="protein sequence ID" value="VVC99511.1"/>
    <property type="molecule type" value="Genomic_DNA"/>
</dbReference>
<organism evidence="2 3">
    <name type="scientific">Leptidea sinapis</name>
    <dbReference type="NCBI Taxonomy" id="189913"/>
    <lineage>
        <taxon>Eukaryota</taxon>
        <taxon>Metazoa</taxon>
        <taxon>Ecdysozoa</taxon>
        <taxon>Arthropoda</taxon>
        <taxon>Hexapoda</taxon>
        <taxon>Insecta</taxon>
        <taxon>Pterygota</taxon>
        <taxon>Neoptera</taxon>
        <taxon>Endopterygota</taxon>
        <taxon>Lepidoptera</taxon>
        <taxon>Glossata</taxon>
        <taxon>Ditrysia</taxon>
        <taxon>Papilionoidea</taxon>
        <taxon>Pieridae</taxon>
        <taxon>Dismorphiinae</taxon>
        <taxon>Leptidea</taxon>
    </lineage>
</organism>
<keyword evidence="3" id="KW-1185">Reference proteome</keyword>